<feature type="compositionally biased region" description="Basic and acidic residues" evidence="1">
    <location>
        <begin position="1"/>
        <end position="21"/>
    </location>
</feature>
<dbReference type="AlphaFoldDB" id="A0A2U2BRN2"/>
<evidence type="ECO:0000256" key="1">
    <source>
        <dbReference type="SAM" id="MobiDB-lite"/>
    </source>
</evidence>
<protein>
    <submittedName>
        <fullName evidence="2">Uncharacterized protein</fullName>
    </submittedName>
</protein>
<feature type="compositionally biased region" description="Low complexity" evidence="1">
    <location>
        <begin position="85"/>
        <end position="94"/>
    </location>
</feature>
<feature type="compositionally biased region" description="Gly residues" evidence="1">
    <location>
        <begin position="26"/>
        <end position="41"/>
    </location>
</feature>
<feature type="compositionally biased region" description="Basic and acidic residues" evidence="1">
    <location>
        <begin position="103"/>
        <end position="113"/>
    </location>
</feature>
<accession>A0A2U2BRN2</accession>
<feature type="compositionally biased region" description="Basic residues" evidence="1">
    <location>
        <begin position="123"/>
        <end position="133"/>
    </location>
</feature>
<sequence>MSEGPRETRNRGDHVHADHIAIRGAPGAGDRGGGDAGGLRHAGGARRLRGGAGHRRGARARAHRRGAGERRLPLSSADRLPHPQGAAMRAGRAPPARRHWRRGRDPRLAELGRGRQQPAGRMTARRRFVSGGG</sequence>
<comment type="caution">
    <text evidence="2">The sequence shown here is derived from an EMBL/GenBank/DDBJ whole genome shotgun (WGS) entry which is preliminary data.</text>
</comment>
<dbReference type="EMBL" id="QEXV01000005">
    <property type="protein sequence ID" value="PWE16677.1"/>
    <property type="molecule type" value="Genomic_DNA"/>
</dbReference>
<name>A0A2U2BRN2_9PROT</name>
<evidence type="ECO:0000313" key="3">
    <source>
        <dbReference type="Proteomes" id="UP000245168"/>
    </source>
</evidence>
<proteinExistence type="predicted"/>
<feature type="compositionally biased region" description="Basic residues" evidence="1">
    <location>
        <begin position="43"/>
        <end position="65"/>
    </location>
</feature>
<feature type="region of interest" description="Disordered" evidence="1">
    <location>
        <begin position="1"/>
        <end position="133"/>
    </location>
</feature>
<dbReference type="Proteomes" id="UP000245168">
    <property type="component" value="Unassembled WGS sequence"/>
</dbReference>
<gene>
    <name evidence="2" type="ORF">DDZ18_10730</name>
</gene>
<reference evidence="3" key="1">
    <citation type="submission" date="2018-05" db="EMBL/GenBank/DDBJ databases">
        <authorList>
            <person name="Liu B.-T."/>
        </authorList>
    </citation>
    <scope>NUCLEOTIDE SEQUENCE [LARGE SCALE GENOMIC DNA]</scope>
    <source>
        <strain evidence="3">WD6-1</strain>
    </source>
</reference>
<evidence type="ECO:0000313" key="2">
    <source>
        <dbReference type="EMBL" id="PWE16677.1"/>
    </source>
</evidence>
<keyword evidence="3" id="KW-1185">Reference proteome</keyword>
<organism evidence="2 3">
    <name type="scientific">Marinicauda salina</name>
    <dbReference type="NCBI Taxonomy" id="2135793"/>
    <lineage>
        <taxon>Bacteria</taxon>
        <taxon>Pseudomonadati</taxon>
        <taxon>Pseudomonadota</taxon>
        <taxon>Alphaproteobacteria</taxon>
        <taxon>Maricaulales</taxon>
        <taxon>Maricaulaceae</taxon>
        <taxon>Marinicauda</taxon>
    </lineage>
</organism>